<keyword evidence="2" id="KW-1185">Reference proteome</keyword>
<sequence>MLLDFHSLLLLDDMLSLTIRDERPPPANDVIMREPSPVDLDLAVGLAAAADAWYEDNVVAGGWLTYSEIEYVSMLSVTAPANYDAQLARRLRQLLGSGTITRLATTLSEMPSDVAWGAAAFSRLLCTARGVPARFSVVGTVLSLNTDHYNPPSVTVSVELDLFRQRDIDAVRHLHLHANPPSIVNTSTLVATRTFNTYNPVSAVMSVDALY</sequence>
<dbReference type="Proteomes" id="UP000256964">
    <property type="component" value="Unassembled WGS sequence"/>
</dbReference>
<evidence type="ECO:0000313" key="2">
    <source>
        <dbReference type="Proteomes" id="UP000256964"/>
    </source>
</evidence>
<evidence type="ECO:0000313" key="1">
    <source>
        <dbReference type="EMBL" id="RDX44576.1"/>
    </source>
</evidence>
<reference evidence="1 2" key="1">
    <citation type="journal article" date="2018" name="Biotechnol. Biofuels">
        <title>Integrative visual omics of the white-rot fungus Polyporus brumalis exposes the biotechnological potential of its oxidative enzymes for delignifying raw plant biomass.</title>
        <authorList>
            <person name="Miyauchi S."/>
            <person name="Rancon A."/>
            <person name="Drula E."/>
            <person name="Hage H."/>
            <person name="Chaduli D."/>
            <person name="Favel A."/>
            <person name="Grisel S."/>
            <person name="Henrissat B."/>
            <person name="Herpoel-Gimbert I."/>
            <person name="Ruiz-Duenas F.J."/>
            <person name="Chevret D."/>
            <person name="Hainaut M."/>
            <person name="Lin J."/>
            <person name="Wang M."/>
            <person name="Pangilinan J."/>
            <person name="Lipzen A."/>
            <person name="Lesage-Meessen L."/>
            <person name="Navarro D."/>
            <person name="Riley R."/>
            <person name="Grigoriev I.V."/>
            <person name="Zhou S."/>
            <person name="Raouche S."/>
            <person name="Rosso M.N."/>
        </authorList>
    </citation>
    <scope>NUCLEOTIDE SEQUENCE [LARGE SCALE GENOMIC DNA]</scope>
    <source>
        <strain evidence="1 2">BRFM 1820</strain>
    </source>
</reference>
<dbReference type="EMBL" id="KZ857448">
    <property type="protein sequence ID" value="RDX44576.1"/>
    <property type="molecule type" value="Genomic_DNA"/>
</dbReference>
<gene>
    <name evidence="1" type="ORF">OH76DRAFT_1487014</name>
</gene>
<accession>A0A371CWB3</accession>
<protein>
    <submittedName>
        <fullName evidence="1">Uncharacterized protein</fullName>
    </submittedName>
</protein>
<dbReference type="AlphaFoldDB" id="A0A371CWB3"/>
<proteinExistence type="predicted"/>
<organism evidence="1 2">
    <name type="scientific">Lentinus brumalis</name>
    <dbReference type="NCBI Taxonomy" id="2498619"/>
    <lineage>
        <taxon>Eukaryota</taxon>
        <taxon>Fungi</taxon>
        <taxon>Dikarya</taxon>
        <taxon>Basidiomycota</taxon>
        <taxon>Agaricomycotina</taxon>
        <taxon>Agaricomycetes</taxon>
        <taxon>Polyporales</taxon>
        <taxon>Polyporaceae</taxon>
        <taxon>Lentinus</taxon>
    </lineage>
</organism>
<name>A0A371CWB3_9APHY</name>